<dbReference type="InterPro" id="IPR046865">
    <property type="entry name" value="FapA_b_solenoid"/>
</dbReference>
<name>A0ABU0W2Y9_9GAMM</name>
<feature type="region of interest" description="Disordered" evidence="1">
    <location>
        <begin position="192"/>
        <end position="222"/>
    </location>
</feature>
<keyword evidence="4" id="KW-1185">Reference proteome</keyword>
<sequence>MDTDLLDKLNLEPDYESMQLFAASSAALPDISSETLQNTLESCGHGECELESERVLAFIAAARQGPTDPMPLGPIAHGEMKLDIADDGLTAWLTVTPPRGGRAVGEDAAIDSIWAEGVVHGVDKDAVRRIVRVADGIKHVIARGVPAQDGEDAWFQPLVADMVDRRPRIDDSERADFRELGGVITVQAGDPLIRRHPPTEGEPGTDVQGLPIPPRPGANKQFRGRMKGVRVDDGDPDLLIAAIDGQPIWKDDTVMVSPTLDLDQVDLSTGNIDFNGTVRVRGEVAYGMSVRASDDIQVGGLVEGASLSAGGDIVVRGGIIGQRRKGSDRFNAIVRCEGSLEARFLEHTQVICGTDVLVRDLVANCDIEAGEKIIVGARGTRKGHVMGGRYEAFEIIRAVQLGSPSGVETRLRVGNQFRLKKRIRQLTDRLRDPSLPPEMAEYTQMRQSELGETLAGLENHASIIAKDGVFTRVVMQIGAVTRNFTADAAGGAYRRRQNTIELDLSR</sequence>
<dbReference type="Pfam" id="PF03961">
    <property type="entry name" value="FapA"/>
    <property type="match status" value="1"/>
</dbReference>
<dbReference type="Proteomes" id="UP001239019">
    <property type="component" value="Unassembled WGS sequence"/>
</dbReference>
<evidence type="ECO:0000259" key="2">
    <source>
        <dbReference type="Pfam" id="PF20250"/>
    </source>
</evidence>
<dbReference type="InterPro" id="IPR005646">
    <property type="entry name" value="FapA"/>
</dbReference>
<proteinExistence type="predicted"/>
<evidence type="ECO:0000256" key="1">
    <source>
        <dbReference type="SAM" id="MobiDB-lite"/>
    </source>
</evidence>
<dbReference type="PANTHER" id="PTHR38032">
    <property type="entry name" value="POLYMERASE-RELATED"/>
    <property type="match status" value="1"/>
</dbReference>
<organism evidence="3 4">
    <name type="scientific">Natronospira bacteriovora</name>
    <dbReference type="NCBI Taxonomy" id="3069753"/>
    <lineage>
        <taxon>Bacteria</taxon>
        <taxon>Pseudomonadati</taxon>
        <taxon>Pseudomonadota</taxon>
        <taxon>Gammaproteobacteria</taxon>
        <taxon>Natronospirales</taxon>
        <taxon>Natronospiraceae</taxon>
        <taxon>Natronospira</taxon>
    </lineage>
</organism>
<evidence type="ECO:0000313" key="3">
    <source>
        <dbReference type="EMBL" id="MDQ2068374.1"/>
    </source>
</evidence>
<dbReference type="Pfam" id="PF20250">
    <property type="entry name" value="FapA_N"/>
    <property type="match status" value="1"/>
</dbReference>
<feature type="domain" description="Flagellar Assembly Protein A N-terminal region" evidence="2">
    <location>
        <begin position="81"/>
        <end position="250"/>
    </location>
</feature>
<dbReference type="InterPro" id="IPR046866">
    <property type="entry name" value="FapA_N"/>
</dbReference>
<protein>
    <submittedName>
        <fullName evidence="3">FapA family protein</fullName>
    </submittedName>
</protein>
<reference evidence="3 4" key="1">
    <citation type="submission" date="2023-08" db="EMBL/GenBank/DDBJ databases">
        <title>Whole-genome sequencing of halo(alkali)philic microorganisms from hypersaline lakes.</title>
        <authorList>
            <person name="Sorokin D.Y."/>
            <person name="Abbas B."/>
            <person name="Merkel A.Y."/>
        </authorList>
    </citation>
    <scope>NUCLEOTIDE SEQUENCE [LARGE SCALE GENOMIC DNA]</scope>
    <source>
        <strain evidence="3 4">AB-CW4</strain>
    </source>
</reference>
<dbReference type="EMBL" id="JAVDDT010000001">
    <property type="protein sequence ID" value="MDQ2068374.1"/>
    <property type="molecule type" value="Genomic_DNA"/>
</dbReference>
<dbReference type="PANTHER" id="PTHR38032:SF1">
    <property type="entry name" value="RNA-BINDING PROTEIN KHPB N-TERMINAL DOMAIN-CONTAINING PROTEIN"/>
    <property type="match status" value="1"/>
</dbReference>
<comment type="caution">
    <text evidence="3">The sequence shown here is derived from an EMBL/GenBank/DDBJ whole genome shotgun (WGS) entry which is preliminary data.</text>
</comment>
<evidence type="ECO:0000313" key="4">
    <source>
        <dbReference type="Proteomes" id="UP001239019"/>
    </source>
</evidence>
<gene>
    <name evidence="3" type="ORF">RBH19_00615</name>
</gene>
<accession>A0ABU0W2Y9</accession>
<dbReference type="RefSeq" id="WP_306726866.1">
    <property type="nucleotide sequence ID" value="NZ_JAVDDT010000001.1"/>
</dbReference>